<dbReference type="RefSeq" id="WP_087107526.1">
    <property type="nucleotide sequence ID" value="NZ_CBCSCN010000001.1"/>
</dbReference>
<evidence type="ECO:0000313" key="3">
    <source>
        <dbReference type="Proteomes" id="UP000196573"/>
    </source>
</evidence>
<evidence type="ECO:0008006" key="4">
    <source>
        <dbReference type="Google" id="ProtNLM"/>
    </source>
</evidence>
<sequence length="307" mass="33770">MRKGLRTFILMFMSFFVAYTAAAETRIRLSGEEHITLNLSSAENDNPVFERYCVWLEQAEQLEREWSVKLQMPDGGMVLKPSGHGSTDVPFEFQVQQQTGGPISEVRPESLVAEGSALTSHCRNETGAFLIRVLPTKSFELIPGGTYRQNLKLKLNVQGLDPVLTEIPVTLRVAHQVAASLSHSELTLPRFDGQQSPVAVADLCLFRNGGGQYVVRLQGEGEGSSFALKRSRGNNETLPYNVHWRSGGQIGESLQPGQASRLYSGSSFRDCRGGSNASLQITVPAEEAQKAMSGHYQDSLRITVQAR</sequence>
<dbReference type="Proteomes" id="UP000196573">
    <property type="component" value="Unassembled WGS sequence"/>
</dbReference>
<feature type="signal peptide" evidence="1">
    <location>
        <begin position="1"/>
        <end position="22"/>
    </location>
</feature>
<gene>
    <name evidence="2" type="ORF">EHSB41UT_01011</name>
</gene>
<evidence type="ECO:0000313" key="2">
    <source>
        <dbReference type="EMBL" id="SMA39324.1"/>
    </source>
</evidence>
<dbReference type="OrthoDB" id="5727962at2"/>
<protein>
    <recommendedName>
        <fullName evidence="4">Spore coat protein U domain-containing protein</fullName>
    </recommendedName>
</protein>
<dbReference type="AlphaFoldDB" id="A0A1X7AGQ0"/>
<reference evidence="2 3" key="1">
    <citation type="submission" date="2017-03" db="EMBL/GenBank/DDBJ databases">
        <authorList>
            <person name="Afonso C.L."/>
            <person name="Miller P.J."/>
            <person name="Scott M.A."/>
            <person name="Spackman E."/>
            <person name="Goraichik I."/>
            <person name="Dimitrov K.M."/>
            <person name="Suarez D.L."/>
            <person name="Swayne D.E."/>
        </authorList>
    </citation>
    <scope>NUCLEOTIDE SEQUENCE [LARGE SCALE GENOMIC DNA]</scope>
    <source>
        <strain evidence="2">SB41UT1</strain>
    </source>
</reference>
<feature type="chain" id="PRO_5012846766" description="Spore coat protein U domain-containing protein" evidence="1">
    <location>
        <begin position="23"/>
        <end position="307"/>
    </location>
</feature>
<evidence type="ECO:0000256" key="1">
    <source>
        <dbReference type="SAM" id="SignalP"/>
    </source>
</evidence>
<accession>A0A1X7AGQ0</accession>
<keyword evidence="3" id="KW-1185">Reference proteome</keyword>
<organism evidence="2 3">
    <name type="scientific">Parendozoicomonas haliclonae</name>
    <dbReference type="NCBI Taxonomy" id="1960125"/>
    <lineage>
        <taxon>Bacteria</taxon>
        <taxon>Pseudomonadati</taxon>
        <taxon>Pseudomonadota</taxon>
        <taxon>Gammaproteobacteria</taxon>
        <taxon>Oceanospirillales</taxon>
        <taxon>Endozoicomonadaceae</taxon>
        <taxon>Parendozoicomonas</taxon>
    </lineage>
</organism>
<keyword evidence="1" id="KW-0732">Signal</keyword>
<dbReference type="EMBL" id="FWPT01000002">
    <property type="protein sequence ID" value="SMA39324.1"/>
    <property type="molecule type" value="Genomic_DNA"/>
</dbReference>
<proteinExistence type="predicted"/>
<name>A0A1X7AGQ0_9GAMM</name>